<feature type="domain" description="Alcohol dehydrogenase-like N-terminal" evidence="3">
    <location>
        <begin position="28"/>
        <end position="127"/>
    </location>
</feature>
<evidence type="ECO:0000259" key="3">
    <source>
        <dbReference type="Pfam" id="PF08240"/>
    </source>
</evidence>
<dbReference type="Pfam" id="PF00107">
    <property type="entry name" value="ADH_zinc_N"/>
    <property type="match status" value="1"/>
</dbReference>
<dbReference type="InterPro" id="IPR036291">
    <property type="entry name" value="NAD(P)-bd_dom_sf"/>
</dbReference>
<dbReference type="PANTHER" id="PTHR43401:SF2">
    <property type="entry name" value="L-THREONINE 3-DEHYDROGENASE"/>
    <property type="match status" value="1"/>
</dbReference>
<dbReference type="RefSeq" id="WP_390404043.1">
    <property type="nucleotide sequence ID" value="NZ_BAABYW010000001.1"/>
</dbReference>
<keyword evidence="1" id="KW-0560">Oxidoreductase</keyword>
<organism evidence="4 5">
    <name type="scientific">Blautia hominis</name>
    <dbReference type="NCBI Taxonomy" id="2025493"/>
    <lineage>
        <taxon>Bacteria</taxon>
        <taxon>Bacillati</taxon>
        <taxon>Bacillota</taxon>
        <taxon>Clostridia</taxon>
        <taxon>Lachnospirales</taxon>
        <taxon>Lachnospiraceae</taxon>
        <taxon>Blautia</taxon>
    </lineage>
</organism>
<dbReference type="Proteomes" id="UP001600943">
    <property type="component" value="Unassembled WGS sequence"/>
</dbReference>
<dbReference type="PANTHER" id="PTHR43401">
    <property type="entry name" value="L-THREONINE 3-DEHYDROGENASE"/>
    <property type="match status" value="1"/>
</dbReference>
<sequence>MLAYIFDKKGKPRLSEKEKPSLREGIGAVIKLKACSVCGTDIRTYRFGSSKIPDGRIMGHEIVGQIVEVKEKYSNAFPTGTYVSMAPAIGCGNCRSCRQGFTNMCDDLKTIGFEYDGGFAQYMAVPACAFDMGNVYGLPQEEDITKYTLSEPLACVMNAQSYLNIAPGECVLIIGSGIIGCMHAELALHANAGKVVIAETSQGRIRQAEKLLEGVTFVDSSKENLEEKIKEFTEGNGADVVITACSVGKVQEQGMELLAKRGRISLFGGLPGESKGYLDSNLIHYRELSVFGVHASTPKQNKLAMGYIRDGVIDAEKYISARYPLAHAGDAFAEAEKGEAMKLVITM</sequence>
<name>A0ABQ0B6R5_9FIRM</name>
<keyword evidence="5" id="KW-1185">Reference proteome</keyword>
<dbReference type="Gene3D" id="3.40.50.720">
    <property type="entry name" value="NAD(P)-binding Rossmann-like Domain"/>
    <property type="match status" value="1"/>
</dbReference>
<evidence type="ECO:0000313" key="5">
    <source>
        <dbReference type="Proteomes" id="UP001600943"/>
    </source>
</evidence>
<accession>A0ABQ0B6R5</accession>
<proteinExistence type="predicted"/>
<reference evidence="4 5" key="1">
    <citation type="submission" date="2024-04" db="EMBL/GenBank/DDBJ databases">
        <title>Defined microbial consortia suppress multidrug-resistant proinflammatory Enterobacteriaceae via ecological control.</title>
        <authorList>
            <person name="Furuichi M."/>
            <person name="Kawaguchi T."/>
            <person name="Pust M."/>
            <person name="Yasuma K."/>
            <person name="Plichta D."/>
            <person name="Hasegawa N."/>
            <person name="Ohya T."/>
            <person name="Bhattarai S."/>
            <person name="Sasajima S."/>
            <person name="Aoto Y."/>
            <person name="Tuganbaev T."/>
            <person name="Yaginuma M."/>
            <person name="Ueda M."/>
            <person name="Okahashi N."/>
            <person name="Amafuji K."/>
            <person name="Kiridooshi Y."/>
            <person name="Sugita K."/>
            <person name="Strazar M."/>
            <person name="Skelly A."/>
            <person name="Suda W."/>
            <person name="Hattori M."/>
            <person name="Nakamoto N."/>
            <person name="Caballero S."/>
            <person name="Norman J."/>
            <person name="Olle B."/>
            <person name="Tanoue T."/>
            <person name="Arita M."/>
            <person name="Bucci V."/>
            <person name="Atarashi K."/>
            <person name="Xavier R."/>
            <person name="Honda K."/>
        </authorList>
    </citation>
    <scope>NUCLEOTIDE SEQUENCE [LARGE SCALE GENOMIC DNA]</scope>
    <source>
        <strain evidence="5">k04-0078-D8-1</strain>
    </source>
</reference>
<comment type="caution">
    <text evidence="4">The sequence shown here is derived from an EMBL/GenBank/DDBJ whole genome shotgun (WGS) entry which is preliminary data.</text>
</comment>
<dbReference type="Gene3D" id="3.90.180.10">
    <property type="entry name" value="Medium-chain alcohol dehydrogenases, catalytic domain"/>
    <property type="match status" value="1"/>
</dbReference>
<dbReference type="SUPFAM" id="SSF50129">
    <property type="entry name" value="GroES-like"/>
    <property type="match status" value="1"/>
</dbReference>
<dbReference type="EMBL" id="BAABYW010000001">
    <property type="protein sequence ID" value="GAA6407139.1"/>
    <property type="molecule type" value="Genomic_DNA"/>
</dbReference>
<dbReference type="InterPro" id="IPR013149">
    <property type="entry name" value="ADH-like_C"/>
</dbReference>
<gene>
    <name evidence="4" type="ORF">K040078D81_12560</name>
</gene>
<dbReference type="InterPro" id="IPR011032">
    <property type="entry name" value="GroES-like_sf"/>
</dbReference>
<dbReference type="InterPro" id="IPR013154">
    <property type="entry name" value="ADH-like_N"/>
</dbReference>
<evidence type="ECO:0000259" key="2">
    <source>
        <dbReference type="Pfam" id="PF00107"/>
    </source>
</evidence>
<evidence type="ECO:0000313" key="4">
    <source>
        <dbReference type="EMBL" id="GAA6407139.1"/>
    </source>
</evidence>
<protein>
    <submittedName>
        <fullName evidence="4">Zinc-dependent dehydrogenase</fullName>
    </submittedName>
</protein>
<dbReference type="Pfam" id="PF08240">
    <property type="entry name" value="ADH_N"/>
    <property type="match status" value="1"/>
</dbReference>
<dbReference type="InterPro" id="IPR050129">
    <property type="entry name" value="Zn_alcohol_dh"/>
</dbReference>
<evidence type="ECO:0000256" key="1">
    <source>
        <dbReference type="ARBA" id="ARBA00023002"/>
    </source>
</evidence>
<dbReference type="SUPFAM" id="SSF51735">
    <property type="entry name" value="NAD(P)-binding Rossmann-fold domains"/>
    <property type="match status" value="1"/>
</dbReference>
<feature type="domain" description="Alcohol dehydrogenase-like C-terminal" evidence="2">
    <location>
        <begin position="179"/>
        <end position="300"/>
    </location>
</feature>